<dbReference type="AlphaFoldDB" id="A0A8K0HSF8"/>
<protein>
    <recommendedName>
        <fullName evidence="1">non-specific serine/threonine protein kinase</fullName>
        <ecNumber evidence="1">2.7.11.1</ecNumber>
    </recommendedName>
</protein>
<name>A0A8K0HSF8_9ROSA</name>
<evidence type="ECO:0000256" key="9">
    <source>
        <dbReference type="PROSITE-ProRule" id="PRU10141"/>
    </source>
</evidence>
<dbReference type="EC" id="2.7.11.1" evidence="1"/>
<dbReference type="PANTHER" id="PTHR27001">
    <property type="entry name" value="OS01G0253100 PROTEIN"/>
    <property type="match status" value="1"/>
</dbReference>
<keyword evidence="5" id="KW-0418">Kinase</keyword>
<comment type="catalytic activity">
    <reaction evidence="7">
        <text>L-threonyl-[protein] + ATP = O-phospho-L-threonyl-[protein] + ADP + H(+)</text>
        <dbReference type="Rhea" id="RHEA:46608"/>
        <dbReference type="Rhea" id="RHEA-COMP:11060"/>
        <dbReference type="Rhea" id="RHEA-COMP:11605"/>
        <dbReference type="ChEBI" id="CHEBI:15378"/>
        <dbReference type="ChEBI" id="CHEBI:30013"/>
        <dbReference type="ChEBI" id="CHEBI:30616"/>
        <dbReference type="ChEBI" id="CHEBI:61977"/>
        <dbReference type="ChEBI" id="CHEBI:456216"/>
        <dbReference type="EC" id="2.7.11.1"/>
    </reaction>
</comment>
<reference evidence="12" key="1">
    <citation type="submission" date="2020-03" db="EMBL/GenBank/DDBJ databases">
        <title>A high-quality chromosome-level genome assembly of a woody plant with both climbing and erect habits, Rhamnella rubrinervis.</title>
        <authorList>
            <person name="Lu Z."/>
            <person name="Yang Y."/>
            <person name="Zhu X."/>
            <person name="Sun Y."/>
        </authorList>
    </citation>
    <scope>NUCLEOTIDE SEQUENCE</scope>
    <source>
        <strain evidence="12">BYM</strain>
        <tissue evidence="12">Leaf</tissue>
    </source>
</reference>
<feature type="binding site" evidence="9">
    <location>
        <position position="90"/>
    </location>
    <ligand>
        <name>ATP</name>
        <dbReference type="ChEBI" id="CHEBI:30616"/>
    </ligand>
</feature>
<dbReference type="OrthoDB" id="339325at2759"/>
<dbReference type="InterPro" id="IPR000719">
    <property type="entry name" value="Prot_kinase_dom"/>
</dbReference>
<dbReference type="PROSITE" id="PS00107">
    <property type="entry name" value="PROTEIN_KINASE_ATP"/>
    <property type="match status" value="1"/>
</dbReference>
<dbReference type="GO" id="GO:0004674">
    <property type="term" value="F:protein serine/threonine kinase activity"/>
    <property type="evidence" value="ECO:0007669"/>
    <property type="project" value="UniProtKB-KW"/>
</dbReference>
<organism evidence="12 13">
    <name type="scientific">Rhamnella rubrinervis</name>
    <dbReference type="NCBI Taxonomy" id="2594499"/>
    <lineage>
        <taxon>Eukaryota</taxon>
        <taxon>Viridiplantae</taxon>
        <taxon>Streptophyta</taxon>
        <taxon>Embryophyta</taxon>
        <taxon>Tracheophyta</taxon>
        <taxon>Spermatophyta</taxon>
        <taxon>Magnoliopsida</taxon>
        <taxon>eudicotyledons</taxon>
        <taxon>Gunneridae</taxon>
        <taxon>Pentapetalae</taxon>
        <taxon>rosids</taxon>
        <taxon>fabids</taxon>
        <taxon>Rosales</taxon>
        <taxon>Rhamnaceae</taxon>
        <taxon>rhamnoid group</taxon>
        <taxon>Rhamneae</taxon>
        <taxon>Rhamnella</taxon>
    </lineage>
</organism>
<dbReference type="GO" id="GO:0005524">
    <property type="term" value="F:ATP binding"/>
    <property type="evidence" value="ECO:0007669"/>
    <property type="project" value="UniProtKB-UniRule"/>
</dbReference>
<comment type="caution">
    <text evidence="12">The sequence shown here is derived from an EMBL/GenBank/DDBJ whole genome shotgun (WGS) entry which is preliminary data.</text>
</comment>
<evidence type="ECO:0000256" key="5">
    <source>
        <dbReference type="ARBA" id="ARBA00022777"/>
    </source>
</evidence>
<dbReference type="PANTHER" id="PTHR27001:SF585">
    <property type="entry name" value="OS02G0648100 PROTEIN"/>
    <property type="match status" value="1"/>
</dbReference>
<evidence type="ECO:0000256" key="6">
    <source>
        <dbReference type="ARBA" id="ARBA00022840"/>
    </source>
</evidence>
<keyword evidence="2 10" id="KW-0723">Serine/threonine-protein kinase</keyword>
<evidence type="ECO:0000256" key="2">
    <source>
        <dbReference type="ARBA" id="ARBA00022527"/>
    </source>
</evidence>
<evidence type="ECO:0000256" key="3">
    <source>
        <dbReference type="ARBA" id="ARBA00022679"/>
    </source>
</evidence>
<accession>A0A8K0HSF8</accession>
<evidence type="ECO:0000313" key="13">
    <source>
        <dbReference type="Proteomes" id="UP000796880"/>
    </source>
</evidence>
<evidence type="ECO:0000256" key="1">
    <source>
        <dbReference type="ARBA" id="ARBA00012513"/>
    </source>
</evidence>
<comment type="catalytic activity">
    <reaction evidence="8">
        <text>L-seryl-[protein] + ATP = O-phospho-L-seryl-[protein] + ADP + H(+)</text>
        <dbReference type="Rhea" id="RHEA:17989"/>
        <dbReference type="Rhea" id="RHEA-COMP:9863"/>
        <dbReference type="Rhea" id="RHEA-COMP:11604"/>
        <dbReference type="ChEBI" id="CHEBI:15378"/>
        <dbReference type="ChEBI" id="CHEBI:29999"/>
        <dbReference type="ChEBI" id="CHEBI:30616"/>
        <dbReference type="ChEBI" id="CHEBI:83421"/>
        <dbReference type="ChEBI" id="CHEBI:456216"/>
        <dbReference type="EC" id="2.7.11.1"/>
    </reaction>
</comment>
<dbReference type="Gene3D" id="3.30.200.20">
    <property type="entry name" value="Phosphorylase Kinase, domain 1"/>
    <property type="match status" value="1"/>
</dbReference>
<feature type="domain" description="Protein kinase" evidence="11">
    <location>
        <begin position="52"/>
        <end position="350"/>
    </location>
</feature>
<dbReference type="Gene3D" id="1.10.510.10">
    <property type="entry name" value="Transferase(Phosphotransferase) domain 1"/>
    <property type="match status" value="1"/>
</dbReference>
<dbReference type="Proteomes" id="UP000796880">
    <property type="component" value="Unassembled WGS sequence"/>
</dbReference>
<proteinExistence type="inferred from homology"/>
<evidence type="ECO:0000256" key="4">
    <source>
        <dbReference type="ARBA" id="ARBA00022741"/>
    </source>
</evidence>
<evidence type="ECO:0000313" key="12">
    <source>
        <dbReference type="EMBL" id="KAF3457945.1"/>
    </source>
</evidence>
<dbReference type="InterPro" id="IPR011009">
    <property type="entry name" value="Kinase-like_dom_sf"/>
</dbReference>
<dbReference type="FunFam" id="1.10.510.10:FF:001023">
    <property type="entry name" value="Os07g0541700 protein"/>
    <property type="match status" value="1"/>
</dbReference>
<comment type="similarity">
    <text evidence="10">Belongs to the protein kinase superfamily.</text>
</comment>
<dbReference type="Pfam" id="PF00069">
    <property type="entry name" value="Pkinase"/>
    <property type="match status" value="1"/>
</dbReference>
<evidence type="ECO:0000259" key="11">
    <source>
        <dbReference type="PROSITE" id="PS50011"/>
    </source>
</evidence>
<gene>
    <name evidence="12" type="ORF">FNV43_RR02606</name>
</gene>
<dbReference type="GO" id="GO:0005886">
    <property type="term" value="C:plasma membrane"/>
    <property type="evidence" value="ECO:0007669"/>
    <property type="project" value="TreeGrafter"/>
</dbReference>
<dbReference type="SUPFAM" id="SSF56112">
    <property type="entry name" value="Protein kinase-like (PK-like)"/>
    <property type="match status" value="1"/>
</dbReference>
<dbReference type="EMBL" id="VOIH02000001">
    <property type="protein sequence ID" value="KAF3457945.1"/>
    <property type="molecule type" value="Genomic_DNA"/>
</dbReference>
<dbReference type="PROSITE" id="PS50011">
    <property type="entry name" value="PROTEIN_KINASE_DOM"/>
    <property type="match status" value="1"/>
</dbReference>
<evidence type="ECO:0000256" key="10">
    <source>
        <dbReference type="RuleBase" id="RU000304"/>
    </source>
</evidence>
<evidence type="ECO:0000256" key="7">
    <source>
        <dbReference type="ARBA" id="ARBA00047899"/>
    </source>
</evidence>
<dbReference type="PROSITE" id="PS00108">
    <property type="entry name" value="PROTEIN_KINASE_ST"/>
    <property type="match status" value="1"/>
</dbReference>
<dbReference type="InterPro" id="IPR017441">
    <property type="entry name" value="Protein_kinase_ATP_BS"/>
</dbReference>
<keyword evidence="13" id="KW-1185">Reference proteome</keyword>
<keyword evidence="4 9" id="KW-0547">Nucleotide-binding</keyword>
<keyword evidence="6 9" id="KW-0067">ATP-binding</keyword>
<sequence length="358" mass="40091">MDFLMCLGFTTKRKFKCKQNHHHNVNDDHQPHESEIKMIRKYSWDEIERSTNNFSKLIGSGGFSNVYLGTDIQGQHQHQHGRPKFNLAIKIQNNISRVFKQELDVLLHLHNHNIVKLLGYCDDMEREVGALVFECVSNGSLQDKLHGNGNGSVIPWKNRMAIAFQVAEAIEYLHDKCALQIVHGDIKASNILLDDNLNCKLCDFGFAKMGFSSMVKVMPPNNRTMKMMGSPGYTDPHYLRTGIASKKNDVYCFGVLLLELVTGKEAFCSKTGQLLTSLVGPMLGDLETRKLVAAEMVDQRLALSGDFDVEEARALLSISALCLQQSAALRPCASQILQTIKTDISSISFLFESSSHKI</sequence>
<evidence type="ECO:0000256" key="8">
    <source>
        <dbReference type="ARBA" id="ARBA00048679"/>
    </source>
</evidence>
<dbReference type="InterPro" id="IPR008271">
    <property type="entry name" value="Ser/Thr_kinase_AS"/>
</dbReference>
<dbReference type="SMART" id="SM00220">
    <property type="entry name" value="S_TKc"/>
    <property type="match status" value="1"/>
</dbReference>
<keyword evidence="3" id="KW-0808">Transferase</keyword>